<dbReference type="PANTHER" id="PTHR38040">
    <property type="entry name" value="UBIQUINONE BIOSYNTHESIS ACCESSORY FACTOR UBIK"/>
    <property type="match status" value="1"/>
</dbReference>
<keyword evidence="1" id="KW-0963">Cytoplasm</keyword>
<dbReference type="PANTHER" id="PTHR38040:SF1">
    <property type="entry name" value="UBIQUINONE BIOSYNTHESIS ACCESSORY FACTOR UBIK"/>
    <property type="match status" value="1"/>
</dbReference>
<gene>
    <name evidence="1" type="primary">ubiK</name>
    <name evidence="2" type="ORF">NX722_25345</name>
</gene>
<dbReference type="EMBL" id="JAPFCC010000001">
    <property type="protein sequence ID" value="MCW7555893.1"/>
    <property type="molecule type" value="Genomic_DNA"/>
</dbReference>
<comment type="pathway">
    <text evidence="1">Cofactor biosynthesis; ubiquinone biosynthesis.</text>
</comment>
<proteinExistence type="inferred from homology"/>
<name>A0ABT3N2M7_9GAMM</name>
<comment type="subcellular location">
    <subcellularLocation>
        <location evidence="1">Cytoplasm</location>
    </subcellularLocation>
</comment>
<comment type="similarity">
    <text evidence="1">Belongs to the UbiK family.</text>
</comment>
<dbReference type="Pfam" id="PF04380">
    <property type="entry name" value="BMFP"/>
    <property type="match status" value="1"/>
</dbReference>
<evidence type="ECO:0000256" key="1">
    <source>
        <dbReference type="HAMAP-Rule" id="MF_02216"/>
    </source>
</evidence>
<keyword evidence="3" id="KW-1185">Reference proteome</keyword>
<dbReference type="RefSeq" id="WP_262565630.1">
    <property type="nucleotide sequence ID" value="NZ_JAPFCC010000001.1"/>
</dbReference>
<comment type="caution">
    <text evidence="2">The sequence shown here is derived from an EMBL/GenBank/DDBJ whole genome shotgun (WGS) entry which is preliminary data.</text>
</comment>
<reference evidence="2 3" key="1">
    <citation type="submission" date="2022-10" db="EMBL/GenBank/DDBJ databases">
        <title>High-quality genome sequences of two octocoral-associated bacteria, Endozoicomonas euniceicola EF212 and Endozoicomonas gorgoniicola PS125.</title>
        <authorList>
            <person name="Chiou Y.-J."/>
            <person name="Chen Y.-H."/>
        </authorList>
    </citation>
    <scope>NUCLEOTIDE SEQUENCE [LARGE SCALE GENOMIC DNA]</scope>
    <source>
        <strain evidence="2 3">PS125</strain>
    </source>
</reference>
<keyword evidence="1" id="KW-0831">Ubiquinone biosynthesis</keyword>
<organism evidence="2 3">
    <name type="scientific">Endozoicomonas gorgoniicola</name>
    <dbReference type="NCBI Taxonomy" id="1234144"/>
    <lineage>
        <taxon>Bacteria</taxon>
        <taxon>Pseudomonadati</taxon>
        <taxon>Pseudomonadota</taxon>
        <taxon>Gammaproteobacteria</taxon>
        <taxon>Oceanospirillales</taxon>
        <taxon>Endozoicomonadaceae</taxon>
        <taxon>Endozoicomonas</taxon>
    </lineage>
</organism>
<dbReference type="Proteomes" id="UP001209854">
    <property type="component" value="Unassembled WGS sequence"/>
</dbReference>
<comment type="function">
    <text evidence="1">Required for efficient ubiquinone (coenzyme Q) biosynthesis. UbiK is probably an accessory factor of Ubi enzymes and facilitates ubiquinone biosynthesis by acting as an assembly factor, a targeting factor, or both.</text>
</comment>
<sequence>MIDKAAIINNIASRAGQILSTEKSKTAEDIEHNIKALVSSTMTRFELVSQDEFDAQMAVLRHTRERLEALEKKVAELETALAEKPE</sequence>
<accession>A0ABT3N2M7</accession>
<dbReference type="HAMAP" id="MF_02216">
    <property type="entry name" value="UbiK"/>
    <property type="match status" value="1"/>
</dbReference>
<dbReference type="InterPro" id="IPR007475">
    <property type="entry name" value="UbiK"/>
</dbReference>
<evidence type="ECO:0000313" key="3">
    <source>
        <dbReference type="Proteomes" id="UP001209854"/>
    </source>
</evidence>
<protein>
    <recommendedName>
        <fullName evidence="1">Ubiquinone biosynthesis accessory factor UbiK</fullName>
    </recommendedName>
</protein>
<evidence type="ECO:0000313" key="2">
    <source>
        <dbReference type="EMBL" id="MCW7555893.1"/>
    </source>
</evidence>